<reference evidence="2" key="1">
    <citation type="submission" date="2016-10" db="EMBL/GenBank/DDBJ databases">
        <authorList>
            <person name="Varghese N."/>
            <person name="Submissions S."/>
        </authorList>
    </citation>
    <scope>NUCLEOTIDE SEQUENCE [LARGE SCALE GENOMIC DNA]</scope>
    <source>
        <strain evidence="2">DSM 18733</strain>
    </source>
</reference>
<dbReference type="RefSeq" id="WP_093324623.1">
    <property type="nucleotide sequence ID" value="NZ_FOAF01000002.1"/>
</dbReference>
<name>A0A1H7Q897_OLID1</name>
<keyword evidence="2" id="KW-1185">Reference proteome</keyword>
<sequence length="210" mass="24393">MNPINILFFAIASIIGMEDASIVSRKVSITINPVDKTFEILQEDLFSIIILTDDSLMVANELRKIAEFCTNVKQKNFNGLTVEKIILNKHNQQLNAALKGSYTDPKVLAEAGIYFDTETDEFSMINIPEWNMRSSDSILKDDTWIWTAHKSVTFVMEPFENIPDEYLEHRRSMLPYWKRWQESQPKIDYLSKNSQLDLCFFNSFLISESF</sequence>
<gene>
    <name evidence="1" type="ORF">SAMN05661044_02503</name>
</gene>
<protein>
    <submittedName>
        <fullName evidence="1">Uncharacterized protein</fullName>
    </submittedName>
</protein>
<dbReference type="Proteomes" id="UP000199421">
    <property type="component" value="Unassembled WGS sequence"/>
</dbReference>
<dbReference type="OrthoDB" id="796799at2"/>
<evidence type="ECO:0000313" key="1">
    <source>
        <dbReference type="EMBL" id="SEL44320.1"/>
    </source>
</evidence>
<evidence type="ECO:0000313" key="2">
    <source>
        <dbReference type="Proteomes" id="UP000199421"/>
    </source>
</evidence>
<organism evidence="1 2">
    <name type="scientific">Olivibacter domesticus</name>
    <name type="common">Pseudosphingobacterium domesticum</name>
    <dbReference type="NCBI Taxonomy" id="407022"/>
    <lineage>
        <taxon>Bacteria</taxon>
        <taxon>Pseudomonadati</taxon>
        <taxon>Bacteroidota</taxon>
        <taxon>Sphingobacteriia</taxon>
        <taxon>Sphingobacteriales</taxon>
        <taxon>Sphingobacteriaceae</taxon>
        <taxon>Olivibacter</taxon>
    </lineage>
</organism>
<accession>A0A1H7Q897</accession>
<dbReference type="STRING" id="407022.SAMN05661044_02503"/>
<dbReference type="EMBL" id="FOAF01000002">
    <property type="protein sequence ID" value="SEL44320.1"/>
    <property type="molecule type" value="Genomic_DNA"/>
</dbReference>
<proteinExistence type="predicted"/>
<dbReference type="AlphaFoldDB" id="A0A1H7Q897"/>